<evidence type="ECO:0000256" key="2">
    <source>
        <dbReference type="SAM" id="Phobius"/>
    </source>
</evidence>
<feature type="transmembrane region" description="Helical" evidence="2">
    <location>
        <begin position="12"/>
        <end position="29"/>
    </location>
</feature>
<organism evidence="3 4">
    <name type="scientific">Streptococcus ferus</name>
    <dbReference type="NCBI Taxonomy" id="1345"/>
    <lineage>
        <taxon>Bacteria</taxon>
        <taxon>Bacillati</taxon>
        <taxon>Bacillota</taxon>
        <taxon>Bacilli</taxon>
        <taxon>Lactobacillales</taxon>
        <taxon>Streptococcaceae</taxon>
        <taxon>Streptococcus</taxon>
    </lineage>
</organism>
<accession>A0A2X3VHL6</accession>
<protein>
    <submittedName>
        <fullName evidence="3">Signal peptide</fullName>
    </submittedName>
</protein>
<keyword evidence="2" id="KW-0812">Transmembrane</keyword>
<dbReference type="STRING" id="1123303.GCA_000372425_01734"/>
<dbReference type="InterPro" id="IPR014590">
    <property type="entry name" value="UCP034300_MORN_rpt-cont"/>
</dbReference>
<keyword evidence="2" id="KW-1133">Transmembrane helix</keyword>
<dbReference type="KEGG" id="sfer:NCTC12278_00104"/>
<dbReference type="PANTHER" id="PTHR43215">
    <property type="entry name" value="RADIAL SPOKE HEAD 1 HOMOLOG"/>
    <property type="match status" value="1"/>
</dbReference>
<reference evidence="3 4" key="1">
    <citation type="submission" date="2018-06" db="EMBL/GenBank/DDBJ databases">
        <authorList>
            <consortium name="Pathogen Informatics"/>
            <person name="Doyle S."/>
        </authorList>
    </citation>
    <scope>NUCLEOTIDE SEQUENCE [LARGE SCALE GENOMIC DNA]</scope>
    <source>
        <strain evidence="3 4">NCTC12278</strain>
    </source>
</reference>
<dbReference type="SMART" id="SM00698">
    <property type="entry name" value="MORN"/>
    <property type="match status" value="3"/>
</dbReference>
<dbReference type="EMBL" id="LS483343">
    <property type="protein sequence ID" value="SQF39048.1"/>
    <property type="molecule type" value="Genomic_DNA"/>
</dbReference>
<evidence type="ECO:0000256" key="1">
    <source>
        <dbReference type="ARBA" id="ARBA00022737"/>
    </source>
</evidence>
<dbReference type="SUPFAM" id="SSF82185">
    <property type="entry name" value="Histone H3 K4-specific methyltransferase SET7/9 N-terminal domain"/>
    <property type="match status" value="1"/>
</dbReference>
<dbReference type="OrthoDB" id="2593410at2"/>
<dbReference type="RefSeq" id="WP_026162001.1">
    <property type="nucleotide sequence ID" value="NZ_CAMCCF010000026.1"/>
</dbReference>
<evidence type="ECO:0000313" key="4">
    <source>
        <dbReference type="Proteomes" id="UP000249495"/>
    </source>
</evidence>
<sequence>MKSIKITRNQLEILAVVIILILGLSVFFVNRKRQATLTYENGKMTYTGTVVNNRFNGQGKLTYPNGDTYEGQFEDGVFSGQGTFKSSIGWSYVGEFKKGLADGKGVLTAKNQKVYKGTFKQGIYQK</sequence>
<dbReference type="Pfam" id="PF02493">
    <property type="entry name" value="MORN"/>
    <property type="match status" value="3"/>
</dbReference>
<dbReference type="Gene3D" id="2.20.110.10">
    <property type="entry name" value="Histone H3 K4-specific methyltransferase SET7/9 N-terminal domain"/>
    <property type="match status" value="2"/>
</dbReference>
<evidence type="ECO:0000313" key="3">
    <source>
        <dbReference type="EMBL" id="SQF39048.1"/>
    </source>
</evidence>
<proteinExistence type="predicted"/>
<dbReference type="PIRSF" id="PIRSF034300">
    <property type="entry name" value="UCP034300"/>
    <property type="match status" value="1"/>
</dbReference>
<keyword evidence="2" id="KW-0472">Membrane</keyword>
<dbReference type="AlphaFoldDB" id="A0A2X3VHL6"/>
<keyword evidence="4" id="KW-1185">Reference proteome</keyword>
<gene>
    <name evidence="3" type="ORF">NCTC12278_00104</name>
</gene>
<dbReference type="PANTHER" id="PTHR43215:SF14">
    <property type="entry name" value="RADIAL SPOKE HEAD 1 HOMOLOG"/>
    <property type="match status" value="1"/>
</dbReference>
<dbReference type="InterPro" id="IPR003409">
    <property type="entry name" value="MORN"/>
</dbReference>
<dbReference type="Proteomes" id="UP000249495">
    <property type="component" value="Chromosome 1"/>
</dbReference>
<name>A0A2X3VHL6_9STRE</name>
<keyword evidence="1" id="KW-0677">Repeat</keyword>